<gene>
    <name evidence="1" type="ORF">V5R04_13615</name>
</gene>
<evidence type="ECO:0000313" key="1">
    <source>
        <dbReference type="EMBL" id="XBH21237.1"/>
    </source>
</evidence>
<accession>A0AAU7DVD7</accession>
<proteinExistence type="predicted"/>
<sequence length="151" mass="15577">MAIVAATAPGTMAGWQAQETLNVGIVTTGDLSLNAHWSAGAPHLGALFPGQKADAHLKATIHGSGTNLRWKLQVAHKVDPAFKDHVIFQSWAGACGTGTPIQTNGYPSQGSMPPGQNVDICVRFTLKANVPSTLQGKTLGAKVVVTGLQAG</sequence>
<name>A0AAU7DVD7_9MICO</name>
<dbReference type="AlphaFoldDB" id="A0AAU7DVD7"/>
<protein>
    <submittedName>
        <fullName evidence="1">Uncharacterized protein</fullName>
    </submittedName>
</protein>
<organism evidence="1">
    <name type="scientific">Jonesiaceae bacterium BS-20</name>
    <dbReference type="NCBI Taxonomy" id="3120821"/>
    <lineage>
        <taxon>Bacteria</taxon>
        <taxon>Bacillati</taxon>
        <taxon>Actinomycetota</taxon>
        <taxon>Actinomycetes</taxon>
        <taxon>Micrococcales</taxon>
        <taxon>Jonesiaceae</taxon>
    </lineage>
</organism>
<reference evidence="1" key="1">
    <citation type="submission" date="2024-02" db="EMBL/GenBank/DDBJ databases">
        <title>Tomenella chthoni gen. nov. sp. nov., a member of the family Jonesiaceae isolated from bat guano.</title>
        <authorList>
            <person name="Miller S.L."/>
            <person name="King J."/>
            <person name="Sankaranarayanan K."/>
            <person name="Lawson P.A."/>
        </authorList>
    </citation>
    <scope>NUCLEOTIDE SEQUENCE</scope>
    <source>
        <strain evidence="1">BS-20</strain>
    </source>
</reference>
<dbReference type="EMBL" id="CP146203">
    <property type="protein sequence ID" value="XBH21237.1"/>
    <property type="molecule type" value="Genomic_DNA"/>
</dbReference>